<reference evidence="1" key="2">
    <citation type="submission" date="2023-06" db="EMBL/GenBank/DDBJ databases">
        <authorList>
            <consortium name="Lawrence Berkeley National Laboratory"/>
            <person name="Haridas S."/>
            <person name="Hensen N."/>
            <person name="Bonometti L."/>
            <person name="Westerberg I."/>
            <person name="Brannstrom I.O."/>
            <person name="Guillou S."/>
            <person name="Cros-Aarteil S."/>
            <person name="Calhoun S."/>
            <person name="Kuo A."/>
            <person name="Mondo S."/>
            <person name="Pangilinan J."/>
            <person name="Riley R."/>
            <person name="Labutti K."/>
            <person name="Andreopoulos B."/>
            <person name="Lipzen A."/>
            <person name="Chen C."/>
            <person name="Yanf M."/>
            <person name="Daum C."/>
            <person name="Ng V."/>
            <person name="Clum A."/>
            <person name="Steindorff A."/>
            <person name="Ohm R."/>
            <person name="Martin F."/>
            <person name="Silar P."/>
            <person name="Natvig D."/>
            <person name="Lalanne C."/>
            <person name="Gautier V."/>
            <person name="Ament-Velasquez S.L."/>
            <person name="Kruys A."/>
            <person name="Hutchinson M.I."/>
            <person name="Powell A.J."/>
            <person name="Barry K."/>
            <person name="Miller A.N."/>
            <person name="Grigoriev I.V."/>
            <person name="Debuchy R."/>
            <person name="Gladieux P."/>
            <person name="Thoren M.H."/>
            <person name="Johannesson H."/>
        </authorList>
    </citation>
    <scope>NUCLEOTIDE SEQUENCE</scope>
    <source>
        <strain evidence="1">SMH4131-1</strain>
    </source>
</reference>
<proteinExistence type="predicted"/>
<comment type="caution">
    <text evidence="1">The sequence shown here is derived from an EMBL/GenBank/DDBJ whole genome shotgun (WGS) entry which is preliminary data.</text>
</comment>
<protein>
    <submittedName>
        <fullName evidence="1">Uncharacterized protein</fullName>
    </submittedName>
</protein>
<evidence type="ECO:0000313" key="1">
    <source>
        <dbReference type="EMBL" id="KAK3323508.1"/>
    </source>
</evidence>
<reference evidence="1" key="1">
    <citation type="journal article" date="2023" name="Mol. Phylogenet. Evol.">
        <title>Genome-scale phylogeny and comparative genomics of the fungal order Sordariales.</title>
        <authorList>
            <person name="Hensen N."/>
            <person name="Bonometti L."/>
            <person name="Westerberg I."/>
            <person name="Brannstrom I.O."/>
            <person name="Guillou S."/>
            <person name="Cros-Aarteil S."/>
            <person name="Calhoun S."/>
            <person name="Haridas S."/>
            <person name="Kuo A."/>
            <person name="Mondo S."/>
            <person name="Pangilinan J."/>
            <person name="Riley R."/>
            <person name="LaButti K."/>
            <person name="Andreopoulos B."/>
            <person name="Lipzen A."/>
            <person name="Chen C."/>
            <person name="Yan M."/>
            <person name="Daum C."/>
            <person name="Ng V."/>
            <person name="Clum A."/>
            <person name="Steindorff A."/>
            <person name="Ohm R.A."/>
            <person name="Martin F."/>
            <person name="Silar P."/>
            <person name="Natvig D.O."/>
            <person name="Lalanne C."/>
            <person name="Gautier V."/>
            <person name="Ament-Velasquez S.L."/>
            <person name="Kruys A."/>
            <person name="Hutchinson M.I."/>
            <person name="Powell A.J."/>
            <person name="Barry K."/>
            <person name="Miller A.N."/>
            <person name="Grigoriev I.V."/>
            <person name="Debuchy R."/>
            <person name="Gladieux P."/>
            <person name="Hiltunen Thoren M."/>
            <person name="Johannesson H."/>
        </authorList>
    </citation>
    <scope>NUCLEOTIDE SEQUENCE</scope>
    <source>
        <strain evidence="1">SMH4131-1</strain>
    </source>
</reference>
<organism evidence="1 2">
    <name type="scientific">Cercophora scortea</name>
    <dbReference type="NCBI Taxonomy" id="314031"/>
    <lineage>
        <taxon>Eukaryota</taxon>
        <taxon>Fungi</taxon>
        <taxon>Dikarya</taxon>
        <taxon>Ascomycota</taxon>
        <taxon>Pezizomycotina</taxon>
        <taxon>Sordariomycetes</taxon>
        <taxon>Sordariomycetidae</taxon>
        <taxon>Sordariales</taxon>
        <taxon>Lasiosphaeriaceae</taxon>
        <taxon>Cercophora</taxon>
    </lineage>
</organism>
<dbReference type="Proteomes" id="UP001286456">
    <property type="component" value="Unassembled WGS sequence"/>
</dbReference>
<dbReference type="EMBL" id="JAUEPO010000004">
    <property type="protein sequence ID" value="KAK3323508.1"/>
    <property type="molecule type" value="Genomic_DNA"/>
</dbReference>
<keyword evidence="2" id="KW-1185">Reference proteome</keyword>
<name>A0AAE0M9J0_9PEZI</name>
<accession>A0AAE0M9J0</accession>
<gene>
    <name evidence="1" type="ORF">B0T19DRAFT_206804</name>
</gene>
<dbReference type="AlphaFoldDB" id="A0AAE0M9J0"/>
<sequence>MLHPLRFRLQTGPRNLCRRSTSSSFSSSSHLTQLDHPCCRLQRAGTGGTPTVLTSTIPLDIAPLLSLLCIVLTLTSPLSSISFCVCHPQRRRPIIDGSPPLSSSLRIGPAVVLNTYLVLAVRGPGQPRPGQLLHSHSINHMSQSDMATRASRWSIGGERRGEVFDVRLRTYSGPCLLPSPIVSLSFSFFFFLFALFSDVTASSQAQTKIQLRVTHPQGIQNNIHKSPILGAFDIKGRTSLLPDQNKPNQSRLKHRSLSFATLPHTWLSSRVTLSACVCASSADTTFANHQLPLLPLSLILSLQLFPSTIF</sequence>
<evidence type="ECO:0000313" key="2">
    <source>
        <dbReference type="Proteomes" id="UP001286456"/>
    </source>
</evidence>